<keyword evidence="1" id="KW-0732">Signal</keyword>
<protein>
    <submittedName>
        <fullName evidence="2">Uncharacterized protein</fullName>
    </submittedName>
</protein>
<dbReference type="Proteomes" id="UP000552709">
    <property type="component" value="Unassembled WGS sequence"/>
</dbReference>
<keyword evidence="3" id="KW-1185">Reference proteome</keyword>
<dbReference type="AlphaFoldDB" id="A0A7W8JU79"/>
<dbReference type="EMBL" id="JACHFL010000005">
    <property type="protein sequence ID" value="MBB5363327.1"/>
    <property type="molecule type" value="Genomic_DNA"/>
</dbReference>
<sequence>MNRKAWLLAAALALSSGSALSQAAPPLPRPLLSGSTSGLGWAIYAGGLRGADLQEDGQSLRLGAPVGASVLGTRYDAARKTALLTYRVPGGLGARSALAFATNQLQLQGFDLRERTFKDANSASATLSREGRKIEIQITRRDGGDLQVLYGFSKE</sequence>
<evidence type="ECO:0000256" key="1">
    <source>
        <dbReference type="SAM" id="SignalP"/>
    </source>
</evidence>
<proteinExistence type="predicted"/>
<reference evidence="2 3" key="1">
    <citation type="submission" date="2020-08" db="EMBL/GenBank/DDBJ databases">
        <title>Genomic Encyclopedia of Type Strains, Phase IV (KMG-IV): sequencing the most valuable type-strain genomes for metagenomic binning, comparative biology and taxonomic classification.</title>
        <authorList>
            <person name="Goeker M."/>
        </authorList>
    </citation>
    <scope>NUCLEOTIDE SEQUENCE [LARGE SCALE GENOMIC DNA]</scope>
    <source>
        <strain evidence="2 3">DSM 27939</strain>
    </source>
</reference>
<accession>A0A7W8JU79</accession>
<dbReference type="RefSeq" id="WP_184132021.1">
    <property type="nucleotide sequence ID" value="NZ_JACHFL010000005.1"/>
</dbReference>
<evidence type="ECO:0000313" key="2">
    <source>
        <dbReference type="EMBL" id="MBB5363327.1"/>
    </source>
</evidence>
<organism evidence="2 3">
    <name type="scientific">Deinococcus humi</name>
    <dbReference type="NCBI Taxonomy" id="662880"/>
    <lineage>
        <taxon>Bacteria</taxon>
        <taxon>Thermotogati</taxon>
        <taxon>Deinococcota</taxon>
        <taxon>Deinococci</taxon>
        <taxon>Deinococcales</taxon>
        <taxon>Deinococcaceae</taxon>
        <taxon>Deinococcus</taxon>
    </lineage>
</organism>
<comment type="caution">
    <text evidence="2">The sequence shown here is derived from an EMBL/GenBank/DDBJ whole genome shotgun (WGS) entry which is preliminary data.</text>
</comment>
<name>A0A7W8JU79_9DEIO</name>
<evidence type="ECO:0000313" key="3">
    <source>
        <dbReference type="Proteomes" id="UP000552709"/>
    </source>
</evidence>
<feature type="signal peptide" evidence="1">
    <location>
        <begin position="1"/>
        <end position="23"/>
    </location>
</feature>
<feature type="chain" id="PRO_5031168104" evidence="1">
    <location>
        <begin position="24"/>
        <end position="155"/>
    </location>
</feature>
<gene>
    <name evidence="2" type="ORF">HNQ08_002425</name>
</gene>